<name>A0A9D5C812_9LILI</name>
<dbReference type="Proteomes" id="UP001085076">
    <property type="component" value="Miscellaneous, Linkage group lg07"/>
</dbReference>
<dbReference type="PROSITE" id="PS00086">
    <property type="entry name" value="CYTOCHROME_P450"/>
    <property type="match status" value="1"/>
</dbReference>
<dbReference type="SUPFAM" id="SSF48264">
    <property type="entry name" value="Cytochrome P450"/>
    <property type="match status" value="1"/>
</dbReference>
<reference evidence="11" key="2">
    <citation type="journal article" date="2022" name="Hortic Res">
        <title>The genome of Dioscorea zingiberensis sheds light on the biosynthesis, origin and evolution of the medicinally important diosgenin saponins.</title>
        <authorList>
            <person name="Li Y."/>
            <person name="Tan C."/>
            <person name="Li Z."/>
            <person name="Guo J."/>
            <person name="Li S."/>
            <person name="Chen X."/>
            <person name="Wang C."/>
            <person name="Dai X."/>
            <person name="Yang H."/>
            <person name="Song W."/>
            <person name="Hou L."/>
            <person name="Xu J."/>
            <person name="Tong Z."/>
            <person name="Xu A."/>
            <person name="Yuan X."/>
            <person name="Wang W."/>
            <person name="Yang Q."/>
            <person name="Chen L."/>
            <person name="Sun Z."/>
            <person name="Wang K."/>
            <person name="Pan B."/>
            <person name="Chen J."/>
            <person name="Bao Y."/>
            <person name="Liu F."/>
            <person name="Qi X."/>
            <person name="Gang D.R."/>
            <person name="Wen J."/>
            <person name="Li J."/>
        </authorList>
    </citation>
    <scope>NUCLEOTIDE SEQUENCE</scope>
    <source>
        <strain evidence="11">Dzin_1.0</strain>
    </source>
</reference>
<dbReference type="InterPro" id="IPR001128">
    <property type="entry name" value="Cyt_P450"/>
</dbReference>
<sequence>MALLLVIIPLFIFNILKTKPKPNLPPGPSPWAILRDLRALTQAPQAKLADLAREHGSLFTLRLGPHLTLVASDSSSAHAVFKTCDRELSGRHVQPSFLNIKGFVEHSVVWSQPDEYWRKSRRILHAELLSQRMMKSLTLIREKKVVEMVNGLKDRESDQVLVNIGDVVFQTMLGLLCELLFSCDLCGLRMTASEFKVEIWRKKDHRLDGNLLLKRLFESWEGIISERRSSANNIDHVAACHHDFLDILLAAEFTEREINVLLMDIFIAGTDTTTTTIEWAISELMKNPKAMAKLRQELEEEVQCPKDGIMMIKESHLPHLHYLHACIKETFRLHPPVPLISRRALESCELLGYQVPKGCLVTVNAWAMGRDPKAWNDPLEFRPERFIDDGKYSSVDQYNNNYGSDFRLVPFGGGRRVCLGIGLADKMLTLILASLVHGFEWSLPPGMQPGDLQMNEIFGLTLKKDPPLLLLPKVRS</sequence>
<reference evidence="11" key="1">
    <citation type="submission" date="2021-03" db="EMBL/GenBank/DDBJ databases">
        <authorList>
            <person name="Li Z."/>
            <person name="Yang C."/>
        </authorList>
    </citation>
    <scope>NUCLEOTIDE SEQUENCE</scope>
    <source>
        <strain evidence="11">Dzin_1.0</strain>
        <tissue evidence="11">Leaf</tissue>
    </source>
</reference>
<evidence type="ECO:0008006" key="13">
    <source>
        <dbReference type="Google" id="ProtNLM"/>
    </source>
</evidence>
<keyword evidence="7 9" id="KW-0503">Monooxygenase</keyword>
<keyword evidence="4 8" id="KW-0479">Metal-binding</keyword>
<dbReference type="GO" id="GO:0016705">
    <property type="term" value="F:oxidoreductase activity, acting on paired donors, with incorporation or reduction of molecular oxygen"/>
    <property type="evidence" value="ECO:0007669"/>
    <property type="project" value="InterPro"/>
</dbReference>
<dbReference type="PRINTS" id="PR00463">
    <property type="entry name" value="EP450I"/>
</dbReference>
<evidence type="ECO:0000256" key="1">
    <source>
        <dbReference type="ARBA" id="ARBA00001971"/>
    </source>
</evidence>
<evidence type="ECO:0000313" key="12">
    <source>
        <dbReference type="Proteomes" id="UP001085076"/>
    </source>
</evidence>
<dbReference type="GO" id="GO:0020037">
    <property type="term" value="F:heme binding"/>
    <property type="evidence" value="ECO:0007669"/>
    <property type="project" value="InterPro"/>
</dbReference>
<evidence type="ECO:0000256" key="3">
    <source>
        <dbReference type="ARBA" id="ARBA00022617"/>
    </source>
</evidence>
<dbReference type="InterPro" id="IPR036396">
    <property type="entry name" value="Cyt_P450_sf"/>
</dbReference>
<dbReference type="FunFam" id="1.10.630.10:FF:000126">
    <property type="entry name" value="Predicted protein"/>
    <property type="match status" value="1"/>
</dbReference>
<dbReference type="InterPro" id="IPR002401">
    <property type="entry name" value="Cyt_P450_E_grp-I"/>
</dbReference>
<keyword evidence="10" id="KW-0732">Signal</keyword>
<dbReference type="Gene3D" id="1.10.630.10">
    <property type="entry name" value="Cytochrome P450"/>
    <property type="match status" value="1"/>
</dbReference>
<feature type="binding site" description="axial binding residue" evidence="8">
    <location>
        <position position="418"/>
    </location>
    <ligand>
        <name>heme</name>
        <dbReference type="ChEBI" id="CHEBI:30413"/>
    </ligand>
    <ligandPart>
        <name>Fe</name>
        <dbReference type="ChEBI" id="CHEBI:18248"/>
    </ligandPart>
</feature>
<comment type="caution">
    <text evidence="11">The sequence shown here is derived from an EMBL/GenBank/DDBJ whole genome shotgun (WGS) entry which is preliminary data.</text>
</comment>
<keyword evidence="12" id="KW-1185">Reference proteome</keyword>
<gene>
    <name evidence="11" type="ORF">J5N97_025294</name>
</gene>
<proteinExistence type="inferred from homology"/>
<comment type="cofactor">
    <cofactor evidence="1 8">
        <name>heme</name>
        <dbReference type="ChEBI" id="CHEBI:30413"/>
    </cofactor>
</comment>
<dbReference type="GO" id="GO:0005506">
    <property type="term" value="F:iron ion binding"/>
    <property type="evidence" value="ECO:0007669"/>
    <property type="project" value="InterPro"/>
</dbReference>
<keyword evidence="3 8" id="KW-0349">Heme</keyword>
<protein>
    <recommendedName>
        <fullName evidence="13">Cytochrome P450</fullName>
    </recommendedName>
</protein>
<dbReference type="GO" id="GO:0004497">
    <property type="term" value="F:monooxygenase activity"/>
    <property type="evidence" value="ECO:0007669"/>
    <property type="project" value="UniProtKB-KW"/>
</dbReference>
<evidence type="ECO:0000256" key="2">
    <source>
        <dbReference type="ARBA" id="ARBA00010617"/>
    </source>
</evidence>
<keyword evidence="5 9" id="KW-0560">Oxidoreductase</keyword>
<evidence type="ECO:0000256" key="4">
    <source>
        <dbReference type="ARBA" id="ARBA00022723"/>
    </source>
</evidence>
<evidence type="ECO:0000256" key="9">
    <source>
        <dbReference type="RuleBase" id="RU000461"/>
    </source>
</evidence>
<dbReference type="OrthoDB" id="784522at2759"/>
<evidence type="ECO:0000256" key="7">
    <source>
        <dbReference type="ARBA" id="ARBA00023033"/>
    </source>
</evidence>
<dbReference type="EMBL" id="JAGGNH010000007">
    <property type="protein sequence ID" value="KAJ0968377.1"/>
    <property type="molecule type" value="Genomic_DNA"/>
</dbReference>
<accession>A0A9D5C812</accession>
<dbReference type="PANTHER" id="PTHR47950:SF49">
    <property type="entry name" value="CYTOCHROME P450"/>
    <property type="match status" value="1"/>
</dbReference>
<dbReference type="AlphaFoldDB" id="A0A9D5C812"/>
<evidence type="ECO:0000256" key="6">
    <source>
        <dbReference type="ARBA" id="ARBA00023004"/>
    </source>
</evidence>
<dbReference type="PANTHER" id="PTHR47950">
    <property type="entry name" value="CYTOCHROME P450, FAMILY 76, SUBFAMILY C, POLYPEPTIDE 5-RELATED"/>
    <property type="match status" value="1"/>
</dbReference>
<keyword evidence="6 8" id="KW-0408">Iron</keyword>
<evidence type="ECO:0000256" key="8">
    <source>
        <dbReference type="PIRSR" id="PIRSR602401-1"/>
    </source>
</evidence>
<dbReference type="Pfam" id="PF00067">
    <property type="entry name" value="p450"/>
    <property type="match status" value="2"/>
</dbReference>
<dbReference type="PRINTS" id="PR00385">
    <property type="entry name" value="P450"/>
</dbReference>
<comment type="similarity">
    <text evidence="2 9">Belongs to the cytochrome P450 family.</text>
</comment>
<feature type="chain" id="PRO_5038977706" description="Cytochrome P450" evidence="10">
    <location>
        <begin position="19"/>
        <end position="476"/>
    </location>
</feature>
<dbReference type="InterPro" id="IPR017972">
    <property type="entry name" value="Cyt_P450_CS"/>
</dbReference>
<evidence type="ECO:0000256" key="5">
    <source>
        <dbReference type="ARBA" id="ARBA00023002"/>
    </source>
</evidence>
<evidence type="ECO:0000256" key="10">
    <source>
        <dbReference type="SAM" id="SignalP"/>
    </source>
</evidence>
<feature type="signal peptide" evidence="10">
    <location>
        <begin position="1"/>
        <end position="18"/>
    </location>
</feature>
<organism evidence="11 12">
    <name type="scientific">Dioscorea zingiberensis</name>
    <dbReference type="NCBI Taxonomy" id="325984"/>
    <lineage>
        <taxon>Eukaryota</taxon>
        <taxon>Viridiplantae</taxon>
        <taxon>Streptophyta</taxon>
        <taxon>Embryophyta</taxon>
        <taxon>Tracheophyta</taxon>
        <taxon>Spermatophyta</taxon>
        <taxon>Magnoliopsida</taxon>
        <taxon>Liliopsida</taxon>
        <taxon>Dioscoreales</taxon>
        <taxon>Dioscoreaceae</taxon>
        <taxon>Dioscorea</taxon>
    </lineage>
</organism>
<evidence type="ECO:0000313" key="11">
    <source>
        <dbReference type="EMBL" id="KAJ0968377.1"/>
    </source>
</evidence>